<accession>A0A318SC06</accession>
<dbReference type="GO" id="GO:0016020">
    <property type="term" value="C:membrane"/>
    <property type="evidence" value="ECO:0007669"/>
    <property type="project" value="TreeGrafter"/>
</dbReference>
<dbReference type="EMBL" id="QJSX01000005">
    <property type="protein sequence ID" value="PYE54408.1"/>
    <property type="molecule type" value="Genomic_DNA"/>
</dbReference>
<dbReference type="Gene3D" id="3.40.50.720">
    <property type="entry name" value="NAD(P)-binding Rossmann-like Domain"/>
    <property type="match status" value="1"/>
</dbReference>
<dbReference type="PANTHER" id="PTHR44196:SF2">
    <property type="entry name" value="SHORT-CHAIN DEHYDROGENASE-RELATED"/>
    <property type="match status" value="1"/>
</dbReference>
<dbReference type="InterPro" id="IPR002347">
    <property type="entry name" value="SDR_fam"/>
</dbReference>
<dbReference type="GO" id="GO:0016491">
    <property type="term" value="F:oxidoreductase activity"/>
    <property type="evidence" value="ECO:0007669"/>
    <property type="project" value="UniProtKB-KW"/>
</dbReference>
<dbReference type="OrthoDB" id="9808814at2"/>
<dbReference type="PRINTS" id="PR00080">
    <property type="entry name" value="SDRFAMILY"/>
</dbReference>
<organism evidence="4 5">
    <name type="scientific">Deinococcus yavapaiensis KR-236</name>
    <dbReference type="NCBI Taxonomy" id="694435"/>
    <lineage>
        <taxon>Bacteria</taxon>
        <taxon>Thermotogati</taxon>
        <taxon>Deinococcota</taxon>
        <taxon>Deinococci</taxon>
        <taxon>Deinococcales</taxon>
        <taxon>Deinococcaceae</taxon>
        <taxon>Deinococcus</taxon>
    </lineage>
</organism>
<dbReference type="InterPro" id="IPR036291">
    <property type="entry name" value="NAD(P)-bd_dom_sf"/>
</dbReference>
<evidence type="ECO:0000313" key="5">
    <source>
        <dbReference type="Proteomes" id="UP000248326"/>
    </source>
</evidence>
<dbReference type="AlphaFoldDB" id="A0A318SC06"/>
<dbReference type="PANTHER" id="PTHR44196">
    <property type="entry name" value="DEHYDROGENASE/REDUCTASE SDR FAMILY MEMBER 7B"/>
    <property type="match status" value="1"/>
</dbReference>
<protein>
    <recommendedName>
        <fullName evidence="6">Short-subunit dehydrogenase</fullName>
    </recommendedName>
</protein>
<dbReference type="SUPFAM" id="SSF51735">
    <property type="entry name" value="NAD(P)-binding Rossmann-fold domains"/>
    <property type="match status" value="1"/>
</dbReference>
<comment type="similarity">
    <text evidence="1 3">Belongs to the short-chain dehydrogenases/reductases (SDR) family.</text>
</comment>
<comment type="caution">
    <text evidence="4">The sequence shown here is derived from an EMBL/GenBank/DDBJ whole genome shotgun (WGS) entry which is preliminary data.</text>
</comment>
<evidence type="ECO:0000313" key="4">
    <source>
        <dbReference type="EMBL" id="PYE54408.1"/>
    </source>
</evidence>
<evidence type="ECO:0008006" key="6">
    <source>
        <dbReference type="Google" id="ProtNLM"/>
    </source>
</evidence>
<dbReference type="PRINTS" id="PR00081">
    <property type="entry name" value="GDHRDH"/>
</dbReference>
<dbReference type="PIRSF" id="PIRSF000126">
    <property type="entry name" value="11-beta-HSD1"/>
    <property type="match status" value="1"/>
</dbReference>
<keyword evidence="2" id="KW-0560">Oxidoreductase</keyword>
<evidence type="ECO:0000256" key="2">
    <source>
        <dbReference type="ARBA" id="ARBA00023002"/>
    </source>
</evidence>
<proteinExistence type="inferred from homology"/>
<dbReference type="Pfam" id="PF00106">
    <property type="entry name" value="adh_short"/>
    <property type="match status" value="1"/>
</dbReference>
<dbReference type="RefSeq" id="WP_110886204.1">
    <property type="nucleotide sequence ID" value="NZ_QJSX01000005.1"/>
</dbReference>
<name>A0A318SC06_9DEIO</name>
<keyword evidence="5" id="KW-1185">Reference proteome</keyword>
<dbReference type="Proteomes" id="UP000248326">
    <property type="component" value="Unassembled WGS sequence"/>
</dbReference>
<gene>
    <name evidence="4" type="ORF">DES52_10545</name>
</gene>
<evidence type="ECO:0000256" key="3">
    <source>
        <dbReference type="RuleBase" id="RU000363"/>
    </source>
</evidence>
<evidence type="ECO:0000256" key="1">
    <source>
        <dbReference type="ARBA" id="ARBA00006484"/>
    </source>
</evidence>
<sequence>MIHAARPLALVTGASGGIGEDIARELADRGHDLVLVARTQGKLEALAERLRVQFGVTSHVIALDLSKADAPARLEAELTARHLTVDVLVNNAGFASYGEFWTLDLAHEMNMIQVNVATLVELTRRLLPGMVARKRGRILNVASTASFMPGPLMAVYYASKAFVLSFGEAIAEELRGTGVTVTTLCPGPTTSGFQERAGMQDSKLLQQGFVRMMTSAQVAKLGVDASLRGQRVIVTGVLNQLQALTPRFLPRSVVVGVVKAAQARGH</sequence>
<reference evidence="4 5" key="1">
    <citation type="submission" date="2018-06" db="EMBL/GenBank/DDBJ databases">
        <title>Genomic Encyclopedia of Type Strains, Phase IV (KMG-IV): sequencing the most valuable type-strain genomes for metagenomic binning, comparative biology and taxonomic classification.</title>
        <authorList>
            <person name="Goeker M."/>
        </authorList>
    </citation>
    <scope>NUCLEOTIDE SEQUENCE [LARGE SCALE GENOMIC DNA]</scope>
    <source>
        <strain evidence="4 5">DSM 18048</strain>
    </source>
</reference>